<dbReference type="PANTHER" id="PTHR31126:SF48">
    <property type="entry name" value="INOSITOL PHOSPHATASE SIW14"/>
    <property type="match status" value="1"/>
</dbReference>
<dbReference type="InterPro" id="IPR029021">
    <property type="entry name" value="Prot-tyrosine_phosphatase-like"/>
</dbReference>
<dbReference type="EMBL" id="JBJUIK010000007">
    <property type="protein sequence ID" value="KAL3522827.1"/>
    <property type="molecule type" value="Genomic_DNA"/>
</dbReference>
<proteinExistence type="predicted"/>
<dbReference type="PANTHER" id="PTHR31126">
    <property type="entry name" value="TYROSINE-PROTEIN PHOSPHATASE"/>
    <property type="match status" value="1"/>
</dbReference>
<dbReference type="Gene3D" id="3.90.190.10">
    <property type="entry name" value="Protein tyrosine phosphatase superfamily"/>
    <property type="match status" value="1"/>
</dbReference>
<name>A0ABD2ZXC8_9GENT</name>
<dbReference type="AlphaFoldDB" id="A0ABD2ZXC8"/>
<dbReference type="SUPFAM" id="SSF52799">
    <property type="entry name" value="(Phosphotyrosine protein) phosphatases II"/>
    <property type="match status" value="1"/>
</dbReference>
<protein>
    <submittedName>
        <fullName evidence="1">Uncharacterized protein</fullName>
    </submittedName>
</protein>
<comment type="caution">
    <text evidence="1">The sequence shown here is derived from an EMBL/GenBank/DDBJ whole genome shotgun (WGS) entry which is preliminary data.</text>
</comment>
<accession>A0ABD2ZXC8</accession>
<dbReference type="Pfam" id="PF03162">
    <property type="entry name" value="Y_phosphatase2"/>
    <property type="match status" value="1"/>
</dbReference>
<keyword evidence="2" id="KW-1185">Reference proteome</keyword>
<evidence type="ECO:0000313" key="2">
    <source>
        <dbReference type="Proteomes" id="UP001630127"/>
    </source>
</evidence>
<organism evidence="1 2">
    <name type="scientific">Cinchona calisaya</name>
    <dbReference type="NCBI Taxonomy" id="153742"/>
    <lineage>
        <taxon>Eukaryota</taxon>
        <taxon>Viridiplantae</taxon>
        <taxon>Streptophyta</taxon>
        <taxon>Embryophyta</taxon>
        <taxon>Tracheophyta</taxon>
        <taxon>Spermatophyta</taxon>
        <taxon>Magnoliopsida</taxon>
        <taxon>eudicotyledons</taxon>
        <taxon>Gunneridae</taxon>
        <taxon>Pentapetalae</taxon>
        <taxon>asterids</taxon>
        <taxon>lamiids</taxon>
        <taxon>Gentianales</taxon>
        <taxon>Rubiaceae</taxon>
        <taxon>Cinchonoideae</taxon>
        <taxon>Cinchoneae</taxon>
        <taxon>Cinchona</taxon>
    </lineage>
</organism>
<sequence length="144" mass="17262">MRFLAIAFEIFTREVDIIHNALMELMNILFFYLEAEHSCSTLLGGYFSKMKRTGPLLIHCKRWKHLTGCLVGCFRKLQKWCLTSIFDEYQRYAVYKSRVSDQRYMELFDDYIKYKAHQKHAETKKDLKNLLFNSGYSNIVFELF</sequence>
<gene>
    <name evidence="1" type="ORF">ACH5RR_015661</name>
</gene>
<reference evidence="1 2" key="1">
    <citation type="submission" date="2024-11" db="EMBL/GenBank/DDBJ databases">
        <title>A near-complete genome assembly of Cinchona calisaya.</title>
        <authorList>
            <person name="Lian D.C."/>
            <person name="Zhao X.W."/>
            <person name="Wei L."/>
        </authorList>
    </citation>
    <scope>NUCLEOTIDE SEQUENCE [LARGE SCALE GENOMIC DNA]</scope>
    <source>
        <tissue evidence="1">Nenye</tissue>
    </source>
</reference>
<dbReference type="InterPro" id="IPR004861">
    <property type="entry name" value="Siw14-like"/>
</dbReference>
<dbReference type="Proteomes" id="UP001630127">
    <property type="component" value="Unassembled WGS sequence"/>
</dbReference>
<evidence type="ECO:0000313" key="1">
    <source>
        <dbReference type="EMBL" id="KAL3522827.1"/>
    </source>
</evidence>